<evidence type="ECO:0000313" key="1">
    <source>
        <dbReference type="EMBL" id="GEN79963.1"/>
    </source>
</evidence>
<accession>A0A511YXN5</accession>
<organism evidence="1 2">
    <name type="scientific">Actinotalea fermentans</name>
    <dbReference type="NCBI Taxonomy" id="43671"/>
    <lineage>
        <taxon>Bacteria</taxon>
        <taxon>Bacillati</taxon>
        <taxon>Actinomycetota</taxon>
        <taxon>Actinomycetes</taxon>
        <taxon>Micrococcales</taxon>
        <taxon>Cellulomonadaceae</taxon>
        <taxon>Actinotalea</taxon>
    </lineage>
</organism>
<dbReference type="EMBL" id="BJYK01000004">
    <property type="protein sequence ID" value="GEN79963.1"/>
    <property type="molecule type" value="Genomic_DNA"/>
</dbReference>
<protein>
    <submittedName>
        <fullName evidence="1">Uncharacterized protein</fullName>
    </submittedName>
</protein>
<proteinExistence type="predicted"/>
<comment type="caution">
    <text evidence="1">The sequence shown here is derived from an EMBL/GenBank/DDBJ whole genome shotgun (WGS) entry which is preliminary data.</text>
</comment>
<dbReference type="AlphaFoldDB" id="A0A511YXN5"/>
<keyword evidence="2" id="KW-1185">Reference proteome</keyword>
<reference evidence="1 2" key="1">
    <citation type="submission" date="2019-07" db="EMBL/GenBank/DDBJ databases">
        <title>Whole genome shotgun sequence of Actinotalea fermentans NBRC 105374.</title>
        <authorList>
            <person name="Hosoyama A."/>
            <person name="Uohara A."/>
            <person name="Ohji S."/>
            <person name="Ichikawa N."/>
        </authorList>
    </citation>
    <scope>NUCLEOTIDE SEQUENCE [LARGE SCALE GENOMIC DNA]</scope>
    <source>
        <strain evidence="1 2">NBRC 105374</strain>
    </source>
</reference>
<name>A0A511YXN5_9CELL</name>
<sequence length="149" mass="14839">MTRSPRHPAGLRAAWRSLGTTTPRPRRLAAVAVAAVATLGLGAASAASLGVVSTSLAAGSAAVTSCQNQAPVTAALVSQPTGSGFTTTAVDLSGINPNCVGQQYRLSVIGASGPIVEVTGQVPSTAFRTGSFPAVGTRSIVRVDVVMHS</sequence>
<dbReference type="RefSeq" id="WP_146819438.1">
    <property type="nucleotide sequence ID" value="NZ_BJYK01000004.1"/>
</dbReference>
<gene>
    <name evidence="1" type="ORF">AFE02nite_16970</name>
</gene>
<dbReference type="Proteomes" id="UP000321484">
    <property type="component" value="Unassembled WGS sequence"/>
</dbReference>
<evidence type="ECO:0000313" key="2">
    <source>
        <dbReference type="Proteomes" id="UP000321484"/>
    </source>
</evidence>